<organism evidence="2 3">
    <name type="scientific">Portunus trituberculatus</name>
    <name type="common">Swimming crab</name>
    <name type="synonym">Neptunus trituberculatus</name>
    <dbReference type="NCBI Taxonomy" id="210409"/>
    <lineage>
        <taxon>Eukaryota</taxon>
        <taxon>Metazoa</taxon>
        <taxon>Ecdysozoa</taxon>
        <taxon>Arthropoda</taxon>
        <taxon>Crustacea</taxon>
        <taxon>Multicrustacea</taxon>
        <taxon>Malacostraca</taxon>
        <taxon>Eumalacostraca</taxon>
        <taxon>Eucarida</taxon>
        <taxon>Decapoda</taxon>
        <taxon>Pleocyemata</taxon>
        <taxon>Brachyura</taxon>
        <taxon>Eubrachyura</taxon>
        <taxon>Portunoidea</taxon>
        <taxon>Portunidae</taxon>
        <taxon>Portuninae</taxon>
        <taxon>Portunus</taxon>
    </lineage>
</organism>
<dbReference type="Proteomes" id="UP000324222">
    <property type="component" value="Unassembled WGS sequence"/>
</dbReference>
<dbReference type="AlphaFoldDB" id="A0A5B7H776"/>
<sequence>MSKPPPPPPHRRPGVSCGDSFRVPGKKWRRRCDTEIGHGTEVAASTELEMSAETMRGCVLYAPNFIITFKAELD</sequence>
<evidence type="ECO:0000313" key="2">
    <source>
        <dbReference type="EMBL" id="MPC64888.1"/>
    </source>
</evidence>
<evidence type="ECO:0000256" key="1">
    <source>
        <dbReference type="SAM" id="MobiDB-lite"/>
    </source>
</evidence>
<feature type="region of interest" description="Disordered" evidence="1">
    <location>
        <begin position="1"/>
        <end position="22"/>
    </location>
</feature>
<proteinExistence type="predicted"/>
<protein>
    <submittedName>
        <fullName evidence="2">Uncharacterized protein</fullName>
    </submittedName>
</protein>
<accession>A0A5B7H776</accession>
<reference evidence="2 3" key="1">
    <citation type="submission" date="2019-05" db="EMBL/GenBank/DDBJ databases">
        <title>Another draft genome of Portunus trituberculatus and its Hox gene families provides insights of decapod evolution.</title>
        <authorList>
            <person name="Jeong J.-H."/>
            <person name="Song I."/>
            <person name="Kim S."/>
            <person name="Choi T."/>
            <person name="Kim D."/>
            <person name="Ryu S."/>
            <person name="Kim W."/>
        </authorList>
    </citation>
    <scope>NUCLEOTIDE SEQUENCE [LARGE SCALE GENOMIC DNA]</scope>
    <source>
        <tissue evidence="2">Muscle</tissue>
    </source>
</reference>
<gene>
    <name evidence="2" type="ORF">E2C01_059010</name>
</gene>
<evidence type="ECO:0000313" key="3">
    <source>
        <dbReference type="Proteomes" id="UP000324222"/>
    </source>
</evidence>
<comment type="caution">
    <text evidence="2">The sequence shown here is derived from an EMBL/GenBank/DDBJ whole genome shotgun (WGS) entry which is preliminary data.</text>
</comment>
<keyword evidence="3" id="KW-1185">Reference proteome</keyword>
<name>A0A5B7H776_PORTR</name>
<dbReference type="EMBL" id="VSRR010022694">
    <property type="protein sequence ID" value="MPC64888.1"/>
    <property type="molecule type" value="Genomic_DNA"/>
</dbReference>